<gene>
    <name evidence="2" type="ORF">ABID14_000033</name>
</gene>
<sequence>MAKIVHDRINDKYNVVLNLDKMLWGSVAPDILPYYKLKRHYLDESIDYISKEIANLIYFCRYSFNENNETSVFTSHISKKLGIIMHYLCDYVCYPHAYRMTFIGNMASHIKYEQDLNIYAKTYKLHEKDYKNKITVDNLNLFEDVDIKLKDKVKAYILNVIDEYKKENKSFDTDLDFALDLSTRISLFVIESALVYSGDFDIQFI</sequence>
<dbReference type="Pfam" id="PF00882">
    <property type="entry name" value="Zn_dep_PLPC"/>
    <property type="match status" value="1"/>
</dbReference>
<dbReference type="Proteomes" id="UP001549162">
    <property type="component" value="Unassembled WGS sequence"/>
</dbReference>
<evidence type="ECO:0000313" key="2">
    <source>
        <dbReference type="EMBL" id="MET3616413.1"/>
    </source>
</evidence>
<protein>
    <recommendedName>
        <fullName evidence="1">Phospholipase C/D domain-containing protein</fullName>
    </recommendedName>
</protein>
<dbReference type="Gene3D" id="1.10.575.10">
    <property type="entry name" value="P1 Nuclease"/>
    <property type="match status" value="1"/>
</dbReference>
<feature type="domain" description="Phospholipase C/D" evidence="1">
    <location>
        <begin position="6"/>
        <end position="160"/>
    </location>
</feature>
<reference evidence="2 3" key="1">
    <citation type="submission" date="2024-06" db="EMBL/GenBank/DDBJ databases">
        <title>Genomic Encyclopedia of Type Strains, Phase IV (KMG-IV): sequencing the most valuable type-strain genomes for metagenomic binning, comparative biology and taxonomic classification.</title>
        <authorList>
            <person name="Goeker M."/>
        </authorList>
    </citation>
    <scope>NUCLEOTIDE SEQUENCE [LARGE SCALE GENOMIC DNA]</scope>
    <source>
        <strain evidence="2 3">DSM 21460</strain>
    </source>
</reference>
<dbReference type="EMBL" id="JBEPMA010000001">
    <property type="protein sequence ID" value="MET3616413.1"/>
    <property type="molecule type" value="Genomic_DNA"/>
</dbReference>
<dbReference type="InterPro" id="IPR029002">
    <property type="entry name" value="PLPC/GPLD1"/>
</dbReference>
<evidence type="ECO:0000313" key="3">
    <source>
        <dbReference type="Proteomes" id="UP001549162"/>
    </source>
</evidence>
<proteinExistence type="predicted"/>
<dbReference type="SUPFAM" id="SSF48537">
    <property type="entry name" value="Phospholipase C/P1 nuclease"/>
    <property type="match status" value="1"/>
</dbReference>
<keyword evidence="3" id="KW-1185">Reference proteome</keyword>
<accession>A0ABV2J6Y8</accession>
<comment type="caution">
    <text evidence="2">The sequence shown here is derived from an EMBL/GenBank/DDBJ whole genome shotgun (WGS) entry which is preliminary data.</text>
</comment>
<organism evidence="2 3">
    <name type="scientific">Peptoniphilus olsenii</name>
    <dbReference type="NCBI Taxonomy" id="411570"/>
    <lineage>
        <taxon>Bacteria</taxon>
        <taxon>Bacillati</taxon>
        <taxon>Bacillota</taxon>
        <taxon>Tissierellia</taxon>
        <taxon>Tissierellales</taxon>
        <taxon>Peptoniphilaceae</taxon>
        <taxon>Peptoniphilus</taxon>
    </lineage>
</organism>
<evidence type="ECO:0000259" key="1">
    <source>
        <dbReference type="Pfam" id="PF00882"/>
    </source>
</evidence>
<name>A0ABV2J6Y8_9FIRM</name>
<dbReference type="InterPro" id="IPR008947">
    <property type="entry name" value="PLipase_C/P1_nuclease_dom_sf"/>
</dbReference>